<dbReference type="PANTHER" id="PTHR43437:SF3">
    <property type="entry name" value="HYDROXYACYL-THIOESTER DEHYDRATASE TYPE 2, MITOCHONDRIAL"/>
    <property type="match status" value="1"/>
</dbReference>
<comment type="caution">
    <text evidence="2">The sequence shown here is derived from an EMBL/GenBank/DDBJ whole genome shotgun (WGS) entry which is preliminary data.</text>
</comment>
<sequence length="143" mass="15236">MKTDSPISLVDIAELSSATAEFDFVVGETEQQAFASISGDFNPLHLDPEFARGRGLKGAVVYGAMIVAQISRIIGMRLPGSAGIWSSLKIDFREPLYVGEAAHIFAQVTHYSEAARSLSLKIKVASGERTIATASALATLHLS</sequence>
<dbReference type="PRINTS" id="PR01483">
    <property type="entry name" value="FASYNTHASE"/>
</dbReference>
<evidence type="ECO:0000313" key="2">
    <source>
        <dbReference type="EMBL" id="NVL09547.1"/>
    </source>
</evidence>
<dbReference type="InterPro" id="IPR050965">
    <property type="entry name" value="UPF0336/Enoyl-CoA_hydratase"/>
</dbReference>
<feature type="domain" description="MaoC-like" evidence="1">
    <location>
        <begin position="26"/>
        <end position="111"/>
    </location>
</feature>
<dbReference type="Gene3D" id="3.10.129.10">
    <property type="entry name" value="Hotdog Thioesterase"/>
    <property type="match status" value="1"/>
</dbReference>
<dbReference type="GO" id="GO:0005835">
    <property type="term" value="C:fatty acid synthase complex"/>
    <property type="evidence" value="ECO:0007669"/>
    <property type="project" value="InterPro"/>
</dbReference>
<reference evidence="2" key="1">
    <citation type="submission" date="2020-06" db="EMBL/GenBank/DDBJ databases">
        <title>Whole Genome Sequence of Bradyrhizobium sp. Strain 66S1MB.</title>
        <authorList>
            <person name="Bromfield E."/>
            <person name="Cloutier S."/>
        </authorList>
    </citation>
    <scope>NUCLEOTIDE SEQUENCE</scope>
    <source>
        <strain evidence="2">66S1MB</strain>
    </source>
</reference>
<dbReference type="GO" id="GO:0004312">
    <property type="term" value="F:fatty acid synthase activity"/>
    <property type="evidence" value="ECO:0007669"/>
    <property type="project" value="InterPro"/>
</dbReference>
<dbReference type="Pfam" id="PF01575">
    <property type="entry name" value="MaoC_dehydratas"/>
    <property type="match status" value="1"/>
</dbReference>
<dbReference type="InterPro" id="IPR003965">
    <property type="entry name" value="Fatty_acid_synthase"/>
</dbReference>
<organism evidence="2">
    <name type="scientific">Bradyrhizobium quebecense</name>
    <dbReference type="NCBI Taxonomy" id="2748629"/>
    <lineage>
        <taxon>Bacteria</taxon>
        <taxon>Pseudomonadati</taxon>
        <taxon>Pseudomonadota</taxon>
        <taxon>Alphaproteobacteria</taxon>
        <taxon>Hyphomicrobiales</taxon>
        <taxon>Nitrobacteraceae</taxon>
        <taxon>Bradyrhizobium</taxon>
    </lineage>
</organism>
<dbReference type="GO" id="GO:0019171">
    <property type="term" value="F:(3R)-hydroxyacyl-[acyl-carrier-protein] dehydratase activity"/>
    <property type="evidence" value="ECO:0007669"/>
    <property type="project" value="TreeGrafter"/>
</dbReference>
<dbReference type="EMBL" id="JABWSX010000001">
    <property type="protein sequence ID" value="NVL09547.1"/>
    <property type="molecule type" value="Genomic_DNA"/>
</dbReference>
<dbReference type="GO" id="GO:0006633">
    <property type="term" value="P:fatty acid biosynthetic process"/>
    <property type="evidence" value="ECO:0007669"/>
    <property type="project" value="InterPro"/>
</dbReference>
<dbReference type="InterPro" id="IPR029069">
    <property type="entry name" value="HotDog_dom_sf"/>
</dbReference>
<evidence type="ECO:0000259" key="1">
    <source>
        <dbReference type="Pfam" id="PF01575"/>
    </source>
</evidence>
<accession>A0A973WRD2</accession>
<dbReference type="SUPFAM" id="SSF54637">
    <property type="entry name" value="Thioesterase/thiol ester dehydrase-isomerase"/>
    <property type="match status" value="1"/>
</dbReference>
<protein>
    <submittedName>
        <fullName evidence="2">(R)-hydratase</fullName>
    </submittedName>
</protein>
<dbReference type="InterPro" id="IPR002539">
    <property type="entry name" value="MaoC-like_dom"/>
</dbReference>
<name>A0A973WRD2_9BRAD</name>
<dbReference type="PANTHER" id="PTHR43437">
    <property type="entry name" value="HYDROXYACYL-THIOESTER DEHYDRATASE TYPE 2, MITOCHONDRIAL-RELATED"/>
    <property type="match status" value="1"/>
</dbReference>
<proteinExistence type="predicted"/>
<dbReference type="AlphaFoldDB" id="A0A973WRD2"/>
<gene>
    <name evidence="2" type="ORF">HU230_27945</name>
</gene>
<dbReference type="RefSeq" id="WP_176532902.1">
    <property type="nucleotide sequence ID" value="NZ_CP088022.1"/>
</dbReference>